<dbReference type="Proteomes" id="UP000189701">
    <property type="component" value="Unplaced"/>
</dbReference>
<evidence type="ECO:0000256" key="4">
    <source>
        <dbReference type="ARBA" id="ARBA00023239"/>
    </source>
</evidence>
<dbReference type="Pfam" id="PF00067">
    <property type="entry name" value="p450"/>
    <property type="match status" value="1"/>
</dbReference>
<protein>
    <submittedName>
        <fullName evidence="8">Allene oxide synthase-like</fullName>
    </submittedName>
</protein>
<feature type="compositionally biased region" description="Polar residues" evidence="6">
    <location>
        <begin position="1"/>
        <end position="18"/>
    </location>
</feature>
<dbReference type="Gene3D" id="1.10.630.10">
    <property type="entry name" value="Cytochrome P450"/>
    <property type="match status" value="1"/>
</dbReference>
<evidence type="ECO:0000256" key="1">
    <source>
        <dbReference type="ARBA" id="ARBA00022617"/>
    </source>
</evidence>
<reference evidence="7" key="1">
    <citation type="journal article" date="2013" name="Genome Biol.">
        <title>Reference genomes and transcriptomes of Nicotiana sylvestris and Nicotiana tomentosiformis.</title>
        <authorList>
            <person name="Sierro N."/>
            <person name="Battey J.N."/>
            <person name="Ouadi S."/>
            <person name="Bovet L."/>
            <person name="Goepfert S."/>
            <person name="Bakaher N."/>
            <person name="Peitsch M.C."/>
            <person name="Ivanov N.V."/>
        </authorList>
    </citation>
    <scope>NUCLEOTIDE SEQUENCE [LARGE SCALE GENOMIC DNA]</scope>
</reference>
<evidence type="ECO:0000256" key="5">
    <source>
        <dbReference type="PIRSR" id="PIRSR602403-1"/>
    </source>
</evidence>
<dbReference type="CDD" id="cd11071">
    <property type="entry name" value="CYP74"/>
    <property type="match status" value="1"/>
</dbReference>
<proteinExistence type="predicted"/>
<dbReference type="KEGG" id="nsy:104240393"/>
<keyword evidence="4" id="KW-0456">Lyase</keyword>
<dbReference type="GeneID" id="104240393"/>
<dbReference type="OrthoDB" id="2789670at2759"/>
<keyword evidence="1 5" id="KW-0349">Heme</keyword>
<evidence type="ECO:0000313" key="7">
    <source>
        <dbReference type="Proteomes" id="UP000189701"/>
    </source>
</evidence>
<feature type="binding site" description="axial binding residue" evidence="5">
    <location>
        <position position="455"/>
    </location>
    <ligand>
        <name>heme</name>
        <dbReference type="ChEBI" id="CHEBI:30413"/>
    </ligand>
    <ligandPart>
        <name>Fe</name>
        <dbReference type="ChEBI" id="CHEBI:18248"/>
    </ligandPart>
</feature>
<feature type="region of interest" description="Disordered" evidence="6">
    <location>
        <begin position="1"/>
        <end position="29"/>
    </location>
</feature>
<dbReference type="FunFam" id="1.10.630.10:FF:000024">
    <property type="entry name" value="Allene oxide synthase, chloroplastic"/>
    <property type="match status" value="1"/>
</dbReference>
<reference evidence="8" key="2">
    <citation type="submission" date="2025-08" db="UniProtKB">
        <authorList>
            <consortium name="RefSeq"/>
        </authorList>
    </citation>
    <scope>IDENTIFICATION</scope>
    <source>
        <tissue evidence="8">Leaf</tissue>
    </source>
</reference>
<keyword evidence="2 5" id="KW-0479">Metal-binding</keyword>
<dbReference type="AlphaFoldDB" id="A0A1U7Y426"/>
<dbReference type="GO" id="GO:0020037">
    <property type="term" value="F:heme binding"/>
    <property type="evidence" value="ECO:0007669"/>
    <property type="project" value="InterPro"/>
</dbReference>
<dbReference type="PRINTS" id="PR00465">
    <property type="entry name" value="EP450IV"/>
</dbReference>
<gene>
    <name evidence="8" type="primary">LOC104240393</name>
</gene>
<dbReference type="STRING" id="4096.A0A1U7Y426"/>
<evidence type="ECO:0000313" key="8">
    <source>
        <dbReference type="RefSeq" id="XP_009793535.1"/>
    </source>
</evidence>
<dbReference type="GO" id="GO:0016125">
    <property type="term" value="P:sterol metabolic process"/>
    <property type="evidence" value="ECO:0007669"/>
    <property type="project" value="TreeGrafter"/>
</dbReference>
<dbReference type="RefSeq" id="XP_009793535.1">
    <property type="nucleotide sequence ID" value="XM_009795233.1"/>
</dbReference>
<dbReference type="PANTHER" id="PTHR24286">
    <property type="entry name" value="CYTOCHROME P450 26"/>
    <property type="match status" value="1"/>
</dbReference>
<keyword evidence="3 5" id="KW-0408">Iron</keyword>
<dbReference type="GO" id="GO:0016829">
    <property type="term" value="F:lyase activity"/>
    <property type="evidence" value="ECO:0007669"/>
    <property type="project" value="UniProtKB-KW"/>
</dbReference>
<dbReference type="GO" id="GO:0004497">
    <property type="term" value="F:monooxygenase activity"/>
    <property type="evidence" value="ECO:0007669"/>
    <property type="project" value="InterPro"/>
</dbReference>
<dbReference type="PANTHER" id="PTHR24286:SF49">
    <property type="entry name" value="INACTIVE LINOLENATE HYDROPEROXIDE LYASE-RELATED"/>
    <property type="match status" value="1"/>
</dbReference>
<evidence type="ECO:0000256" key="6">
    <source>
        <dbReference type="SAM" id="MobiDB-lite"/>
    </source>
</evidence>
<dbReference type="GO" id="GO:0006631">
    <property type="term" value="P:fatty acid metabolic process"/>
    <property type="evidence" value="ECO:0007669"/>
    <property type="project" value="UniProtKB-ARBA"/>
</dbReference>
<dbReference type="InterPro" id="IPR036396">
    <property type="entry name" value="Cyt_P450_sf"/>
</dbReference>
<accession>A0A1U7Y426</accession>
<dbReference type="GO" id="GO:0016705">
    <property type="term" value="F:oxidoreductase activity, acting on paired donors, with incorporation or reduction of molecular oxygen"/>
    <property type="evidence" value="ECO:0007669"/>
    <property type="project" value="InterPro"/>
</dbReference>
<organism evidence="7 8">
    <name type="scientific">Nicotiana sylvestris</name>
    <name type="common">Wood tobacco</name>
    <name type="synonym">South American tobacco</name>
    <dbReference type="NCBI Taxonomy" id="4096"/>
    <lineage>
        <taxon>Eukaryota</taxon>
        <taxon>Viridiplantae</taxon>
        <taxon>Streptophyta</taxon>
        <taxon>Embryophyta</taxon>
        <taxon>Tracheophyta</taxon>
        <taxon>Spermatophyta</taxon>
        <taxon>Magnoliopsida</taxon>
        <taxon>eudicotyledons</taxon>
        <taxon>Gunneridae</taxon>
        <taxon>Pentapetalae</taxon>
        <taxon>asterids</taxon>
        <taxon>lamiids</taxon>
        <taxon>Solanales</taxon>
        <taxon>Solanaceae</taxon>
        <taxon>Nicotianoideae</taxon>
        <taxon>Nicotianeae</taxon>
        <taxon>Nicotiana</taxon>
    </lineage>
</organism>
<dbReference type="InterPro" id="IPR002403">
    <property type="entry name" value="Cyt_P450_E_grp-IV"/>
</dbReference>
<dbReference type="GO" id="GO:0005506">
    <property type="term" value="F:iron ion binding"/>
    <property type="evidence" value="ECO:0007669"/>
    <property type="project" value="InterPro"/>
</dbReference>
<keyword evidence="7" id="KW-1185">Reference proteome</keyword>
<sequence length="493" mass="55303">MAKMMSGSTPINPDSYTGTSSPPLTPPPASLPVRTIPGGYGWPLLGPISDRLDYNWFQGPNTFFTKRIEKHKSTVFRTNVPPCFPFFLGVNPNVVAVLDVKSFSHLFDMEIVEKANVLVGDFMPSVKYTGDMRVCAYLDTSEPKHTQIKNFSLDILKRSSKTWVPTLVNELNSMFETFESDISKSNSASLLPTMQKFLFNFFSLTLLGANPSASPEIANSGYVMLDTWLAIQLAPTVSIGVLQPLEEIFVHSFSYPYFLVKGSYEKLIQFVKNEAKEVLNRGKSEFGLTEQEAIHNLLFILGFNAFGGFTIFLPTLLGNLGDEKNAELQEKLKNEVREKVGLKPENLSFESVKEMELVQSFVYETLRLSPPVPSQYARARKDFKLSSHDSVYEIKKGELLCGYQPLVMRDPKVFDDPEKFVLERFTKEKGKELLNYLFWSNGPQTGRPTESNKQCAAKDVVTLTASLIVAYVFQRYDSVSFSSGSLTSVKKAS</sequence>
<comment type="cofactor">
    <cofactor evidence="5">
        <name>heme</name>
        <dbReference type="ChEBI" id="CHEBI:30413"/>
    </cofactor>
</comment>
<dbReference type="eggNOG" id="ENOG502QQNS">
    <property type="taxonomic scope" value="Eukaryota"/>
</dbReference>
<evidence type="ECO:0000256" key="3">
    <source>
        <dbReference type="ARBA" id="ARBA00023004"/>
    </source>
</evidence>
<evidence type="ECO:0000256" key="2">
    <source>
        <dbReference type="ARBA" id="ARBA00022723"/>
    </source>
</evidence>
<dbReference type="SUPFAM" id="SSF48264">
    <property type="entry name" value="Cytochrome P450"/>
    <property type="match status" value="1"/>
</dbReference>
<dbReference type="InterPro" id="IPR001128">
    <property type="entry name" value="Cyt_P450"/>
</dbReference>
<name>A0A1U7Y426_NICSY</name>